<name>A0A9W7XT31_9FUNG</name>
<keyword evidence="9 11" id="KW-0067">ATP-binding</keyword>
<feature type="active site" description="Proton acceptor" evidence="10">
    <location>
        <position position="229"/>
    </location>
</feature>
<evidence type="ECO:0000256" key="1">
    <source>
        <dbReference type="ARBA" id="ARBA00001946"/>
    </source>
</evidence>
<sequence>MRGAQLLLPPGSAVLIGAVGGDENARQLSAAAKKAGLRTEYMVNAAKQTGTCALLVTGKGNSMVADLGAAETYNIAHLQSPHIWKMIEHARLYYITGFFFAVSPETIRAVARHSLENSKTFTMNISAPFVATRFTSQLTEMLPYVDVLFGSHFETPALSSALGLTSCDDDLALVRHLARWQKTGPGTRLVVFTTSRGVVVGSGDTETVLVYDITKVPESEIVDANGAGDGFVGGFLAQMMQGQTVDVCVEAGHWLSSLVLRQRGASYPDSTPVFVPRGLTASEVNPGSEP</sequence>
<dbReference type="PRINTS" id="PR00989">
    <property type="entry name" value="ADENOKINASE"/>
</dbReference>
<comment type="similarity">
    <text evidence="3 11">Belongs to the carbohydrate kinase PfkB family.</text>
</comment>
<evidence type="ECO:0000256" key="8">
    <source>
        <dbReference type="ARBA" id="ARBA00022777"/>
    </source>
</evidence>
<dbReference type="Proteomes" id="UP001149813">
    <property type="component" value="Unassembled WGS sequence"/>
</dbReference>
<dbReference type="GO" id="GO:0044209">
    <property type="term" value="P:AMP salvage"/>
    <property type="evidence" value="ECO:0007669"/>
    <property type="project" value="UniProtKB-UniRule"/>
</dbReference>
<gene>
    <name evidence="13" type="primary">ADO1_2</name>
    <name evidence="13" type="ORF">LPJ53_005128</name>
</gene>
<evidence type="ECO:0000256" key="5">
    <source>
        <dbReference type="ARBA" id="ARBA00022679"/>
    </source>
</evidence>
<evidence type="ECO:0000256" key="9">
    <source>
        <dbReference type="ARBA" id="ARBA00022840"/>
    </source>
</evidence>
<evidence type="ECO:0000256" key="11">
    <source>
        <dbReference type="RuleBase" id="RU368116"/>
    </source>
</evidence>
<comment type="catalytic activity">
    <reaction evidence="11">
        <text>adenosine + ATP = AMP + ADP + H(+)</text>
        <dbReference type="Rhea" id="RHEA:20824"/>
        <dbReference type="ChEBI" id="CHEBI:15378"/>
        <dbReference type="ChEBI" id="CHEBI:16335"/>
        <dbReference type="ChEBI" id="CHEBI:30616"/>
        <dbReference type="ChEBI" id="CHEBI:456215"/>
        <dbReference type="ChEBI" id="CHEBI:456216"/>
        <dbReference type="EC" id="2.7.1.20"/>
    </reaction>
</comment>
<proteinExistence type="inferred from homology"/>
<evidence type="ECO:0000256" key="6">
    <source>
        <dbReference type="ARBA" id="ARBA00022726"/>
    </source>
</evidence>
<comment type="function">
    <text evidence="11">ATP dependent phosphorylation of adenosine and other related nucleoside analogs to monophosphate derivatives.</text>
</comment>
<comment type="pathway">
    <text evidence="2 11">Purine metabolism; AMP biosynthesis via salvage pathway; AMP from adenosine: step 1/1.</text>
</comment>
<evidence type="ECO:0000256" key="3">
    <source>
        <dbReference type="ARBA" id="ARBA00010688"/>
    </source>
</evidence>
<dbReference type="PANTHER" id="PTHR45769">
    <property type="entry name" value="ADENOSINE KINASE"/>
    <property type="match status" value="1"/>
</dbReference>
<evidence type="ECO:0000313" key="13">
    <source>
        <dbReference type="EMBL" id="KAJ1720224.1"/>
    </source>
</evidence>
<organism evidence="13 14">
    <name type="scientific">Coemansia erecta</name>
    <dbReference type="NCBI Taxonomy" id="147472"/>
    <lineage>
        <taxon>Eukaryota</taxon>
        <taxon>Fungi</taxon>
        <taxon>Fungi incertae sedis</taxon>
        <taxon>Zoopagomycota</taxon>
        <taxon>Kickxellomycotina</taxon>
        <taxon>Kickxellomycetes</taxon>
        <taxon>Kickxellales</taxon>
        <taxon>Kickxellaceae</taxon>
        <taxon>Coemansia</taxon>
    </lineage>
</organism>
<dbReference type="SUPFAM" id="SSF53613">
    <property type="entry name" value="Ribokinase-like"/>
    <property type="match status" value="1"/>
</dbReference>
<comment type="cofactor">
    <cofactor evidence="1 11">
        <name>Mg(2+)</name>
        <dbReference type="ChEBI" id="CHEBI:18420"/>
    </cofactor>
</comment>
<dbReference type="GO" id="GO:0006166">
    <property type="term" value="P:purine ribonucleoside salvage"/>
    <property type="evidence" value="ECO:0007669"/>
    <property type="project" value="UniProtKB-KW"/>
</dbReference>
<dbReference type="AlphaFoldDB" id="A0A9W7XT31"/>
<dbReference type="Pfam" id="PF00294">
    <property type="entry name" value="PfkB"/>
    <property type="match status" value="1"/>
</dbReference>
<dbReference type="GO" id="GO:0005829">
    <property type="term" value="C:cytosol"/>
    <property type="evidence" value="ECO:0007669"/>
    <property type="project" value="TreeGrafter"/>
</dbReference>
<dbReference type="CDD" id="cd01168">
    <property type="entry name" value="adenosine_kinase"/>
    <property type="match status" value="1"/>
</dbReference>
<evidence type="ECO:0000256" key="4">
    <source>
        <dbReference type="ARBA" id="ARBA00012119"/>
    </source>
</evidence>
<feature type="domain" description="Carbohydrate kinase PfkB" evidence="12">
    <location>
        <begin position="3"/>
        <end position="269"/>
    </location>
</feature>
<dbReference type="InterPro" id="IPR011611">
    <property type="entry name" value="PfkB_dom"/>
</dbReference>
<keyword evidence="8 11" id="KW-0418">Kinase</keyword>
<dbReference type="OrthoDB" id="432447at2759"/>
<evidence type="ECO:0000256" key="10">
    <source>
        <dbReference type="PIRSR" id="PIRSR601805-1"/>
    </source>
</evidence>
<evidence type="ECO:0000313" key="14">
    <source>
        <dbReference type="Proteomes" id="UP001149813"/>
    </source>
</evidence>
<evidence type="ECO:0000256" key="7">
    <source>
        <dbReference type="ARBA" id="ARBA00022741"/>
    </source>
</evidence>
<accession>A0A9W7XT31</accession>
<dbReference type="GO" id="GO:0005634">
    <property type="term" value="C:nucleus"/>
    <property type="evidence" value="ECO:0007669"/>
    <property type="project" value="TreeGrafter"/>
</dbReference>
<dbReference type="PANTHER" id="PTHR45769:SF3">
    <property type="entry name" value="ADENOSINE KINASE"/>
    <property type="match status" value="1"/>
</dbReference>
<evidence type="ECO:0000259" key="12">
    <source>
        <dbReference type="Pfam" id="PF00294"/>
    </source>
</evidence>
<dbReference type="InterPro" id="IPR029056">
    <property type="entry name" value="Ribokinase-like"/>
</dbReference>
<keyword evidence="7 11" id="KW-0547">Nucleotide-binding</keyword>
<keyword evidence="6 11" id="KW-0660">Purine salvage</keyword>
<dbReference type="EC" id="2.7.1.20" evidence="4 11"/>
<keyword evidence="5 11" id="KW-0808">Transferase</keyword>
<dbReference type="GO" id="GO:0005524">
    <property type="term" value="F:ATP binding"/>
    <property type="evidence" value="ECO:0007669"/>
    <property type="project" value="UniProtKB-UniRule"/>
</dbReference>
<keyword evidence="14" id="KW-1185">Reference proteome</keyword>
<protein>
    <recommendedName>
        <fullName evidence="4 11">Adenosine kinase</fullName>
        <shortName evidence="11">AK</shortName>
        <ecNumber evidence="4 11">2.7.1.20</ecNumber>
    </recommendedName>
    <alternativeName>
        <fullName evidence="11">Adenosine 5'-phosphotransferase</fullName>
    </alternativeName>
</protein>
<dbReference type="EMBL" id="JANBOJ010000281">
    <property type="protein sequence ID" value="KAJ1720224.1"/>
    <property type="molecule type" value="Genomic_DNA"/>
</dbReference>
<evidence type="ECO:0000256" key="2">
    <source>
        <dbReference type="ARBA" id="ARBA00004801"/>
    </source>
</evidence>
<dbReference type="GO" id="GO:0006144">
    <property type="term" value="P:purine nucleobase metabolic process"/>
    <property type="evidence" value="ECO:0007669"/>
    <property type="project" value="TreeGrafter"/>
</dbReference>
<dbReference type="InterPro" id="IPR001805">
    <property type="entry name" value="Adenokinase"/>
</dbReference>
<reference evidence="13" key="1">
    <citation type="submission" date="2022-07" db="EMBL/GenBank/DDBJ databases">
        <title>Phylogenomic reconstructions and comparative analyses of Kickxellomycotina fungi.</title>
        <authorList>
            <person name="Reynolds N.K."/>
            <person name="Stajich J.E."/>
            <person name="Barry K."/>
            <person name="Grigoriev I.V."/>
            <person name="Crous P."/>
            <person name="Smith M.E."/>
        </authorList>
    </citation>
    <scope>NUCLEOTIDE SEQUENCE</scope>
    <source>
        <strain evidence="13">NBRC 32514</strain>
    </source>
</reference>
<comment type="caution">
    <text evidence="13">The sequence shown here is derived from an EMBL/GenBank/DDBJ whole genome shotgun (WGS) entry which is preliminary data.</text>
</comment>
<keyword evidence="11" id="KW-0460">Magnesium</keyword>
<dbReference type="Gene3D" id="3.40.1190.20">
    <property type="match status" value="1"/>
</dbReference>
<dbReference type="GO" id="GO:0004001">
    <property type="term" value="F:adenosine kinase activity"/>
    <property type="evidence" value="ECO:0007669"/>
    <property type="project" value="UniProtKB-UniRule"/>
</dbReference>